<protein>
    <recommendedName>
        <fullName evidence="1">F-box domain-containing protein</fullName>
    </recommendedName>
</protein>
<dbReference type="Proteomes" id="UP001373714">
    <property type="component" value="Unassembled WGS sequence"/>
</dbReference>
<reference evidence="2 3" key="1">
    <citation type="submission" date="2019-10" db="EMBL/GenBank/DDBJ databases">
        <authorList>
            <person name="Palmer J.M."/>
        </authorList>
    </citation>
    <scope>NUCLEOTIDE SEQUENCE [LARGE SCALE GENOMIC DNA]</scope>
    <source>
        <strain evidence="2 3">TWF730</strain>
    </source>
</reference>
<name>A0AAV9UL26_9PEZI</name>
<organism evidence="2 3">
    <name type="scientific">Orbilia blumenaviensis</name>
    <dbReference type="NCBI Taxonomy" id="1796055"/>
    <lineage>
        <taxon>Eukaryota</taxon>
        <taxon>Fungi</taxon>
        <taxon>Dikarya</taxon>
        <taxon>Ascomycota</taxon>
        <taxon>Pezizomycotina</taxon>
        <taxon>Orbiliomycetes</taxon>
        <taxon>Orbiliales</taxon>
        <taxon>Orbiliaceae</taxon>
        <taxon>Orbilia</taxon>
    </lineage>
</organism>
<dbReference type="InterPro" id="IPR001810">
    <property type="entry name" value="F-box_dom"/>
</dbReference>
<dbReference type="AlphaFoldDB" id="A0AAV9UL26"/>
<gene>
    <name evidence="2" type="ORF">TWF730_011163</name>
</gene>
<dbReference type="EMBL" id="JAVHNS010000009">
    <property type="protein sequence ID" value="KAK6343573.1"/>
    <property type="molecule type" value="Genomic_DNA"/>
</dbReference>
<evidence type="ECO:0000259" key="1">
    <source>
        <dbReference type="PROSITE" id="PS50181"/>
    </source>
</evidence>
<feature type="domain" description="F-box" evidence="1">
    <location>
        <begin position="4"/>
        <end position="50"/>
    </location>
</feature>
<keyword evidence="3" id="KW-1185">Reference proteome</keyword>
<dbReference type="SUPFAM" id="SSF81383">
    <property type="entry name" value="F-box domain"/>
    <property type="match status" value="1"/>
</dbReference>
<comment type="caution">
    <text evidence="2">The sequence shown here is derived from an EMBL/GenBank/DDBJ whole genome shotgun (WGS) entry which is preliminary data.</text>
</comment>
<dbReference type="InterPro" id="IPR036047">
    <property type="entry name" value="F-box-like_dom_sf"/>
</dbReference>
<dbReference type="Gene3D" id="1.20.1280.50">
    <property type="match status" value="1"/>
</dbReference>
<dbReference type="Pfam" id="PF12937">
    <property type="entry name" value="F-box-like"/>
    <property type="match status" value="1"/>
</dbReference>
<sequence>MIPNKGLFALPAELHIEILGHLPLADLLRASQASVFWSKIILDDQALKRTRYASIAPGIKGFHQLVSQPGALMCRIVEGVVQEYLYMCDERRPPGEDDLVFEGEKQLRYRQRPRFDISKHWVLDEPILSSIAFPNTFARTESKFEREPHYGLERDYYGCRETVQSPRPWAPVDGITVREFVQTIAVIAHVNSPDWAFLKPSRLDGSVELLFWHGWDGEDEGSLEPVLDGIFYH</sequence>
<proteinExistence type="predicted"/>
<accession>A0AAV9UL26</accession>
<evidence type="ECO:0000313" key="2">
    <source>
        <dbReference type="EMBL" id="KAK6343573.1"/>
    </source>
</evidence>
<dbReference type="PROSITE" id="PS50181">
    <property type="entry name" value="FBOX"/>
    <property type="match status" value="1"/>
</dbReference>
<evidence type="ECO:0000313" key="3">
    <source>
        <dbReference type="Proteomes" id="UP001373714"/>
    </source>
</evidence>